<dbReference type="InterPro" id="IPR040738">
    <property type="entry name" value="LPD22"/>
</dbReference>
<feature type="compositionally biased region" description="Low complexity" evidence="1">
    <location>
        <begin position="21"/>
        <end position="41"/>
    </location>
</feature>
<feature type="region of interest" description="Disordered" evidence="1">
    <location>
        <begin position="1"/>
        <end position="41"/>
    </location>
</feature>
<comment type="caution">
    <text evidence="3">The sequence shown here is derived from an EMBL/GenBank/DDBJ whole genome shotgun (WGS) entry which is preliminary data.</text>
</comment>
<proteinExistence type="predicted"/>
<evidence type="ECO:0000259" key="2">
    <source>
        <dbReference type="Pfam" id="PF18834"/>
    </source>
</evidence>
<gene>
    <name evidence="3" type="ORF">R69658_02537</name>
</gene>
<name>A0ABM8RDK2_9BURK</name>
<protein>
    <recommendedName>
        <fullName evidence="2">Large polyvalent protein associated domain-containing protein</fullName>
    </recommendedName>
</protein>
<organism evidence="3 4">
    <name type="scientific">Paraburkholderia aspalathi</name>
    <dbReference type="NCBI Taxonomy" id="1324617"/>
    <lineage>
        <taxon>Bacteria</taxon>
        <taxon>Pseudomonadati</taxon>
        <taxon>Pseudomonadota</taxon>
        <taxon>Betaproteobacteria</taxon>
        <taxon>Burkholderiales</taxon>
        <taxon>Burkholderiaceae</taxon>
        <taxon>Paraburkholderia</taxon>
    </lineage>
</organism>
<evidence type="ECO:0000256" key="1">
    <source>
        <dbReference type="SAM" id="MobiDB-lite"/>
    </source>
</evidence>
<dbReference type="Pfam" id="PF18834">
    <property type="entry name" value="LPD22"/>
    <property type="match status" value="1"/>
</dbReference>
<accession>A0ABM8RDK2</accession>
<dbReference type="RefSeq" id="WP_200618410.1">
    <property type="nucleotide sequence ID" value="NZ_CAJNAU010000019.1"/>
</dbReference>
<feature type="domain" description="Large polyvalent protein associated" evidence="2">
    <location>
        <begin position="59"/>
        <end position="147"/>
    </location>
</feature>
<evidence type="ECO:0000313" key="4">
    <source>
        <dbReference type="Proteomes" id="UP000674425"/>
    </source>
</evidence>
<dbReference type="EMBL" id="CAJNAU010000019">
    <property type="protein sequence ID" value="CAE6747073.1"/>
    <property type="molecule type" value="Genomic_DNA"/>
</dbReference>
<sequence length="1943" mass="210137">MADLTVPDSGTSFEGKVTPQAAPAPGAPTGAAPVAAPSTPTVSPAAAYLQNTAQTAQSNIALAVGANPDYEAEMQRLAQQTGTPVDSVKAFPDVVKQKAAVSSINFQNLAKQFPTTAAFYQSQNNANIAHDDVNGLQSVEQATGNLGPAGNTVPLAPGTTGYFQPNNSPLPFRTRMASWLSGVIGPDATSLLGLDQTGNAQGVGSAQASAQVYADQTGTPLDDQRQAVGGVNPAPVSFARGFFHSFLAGATPDATPSGNTGADVAAGAGNLAGFITGAPLKLAEGAVERVGGSVLEHVAGESFAKAAAKDITGQAATLGTASALTATGDALNQNSAADAFSTIGRAGASGAAMGGVFAAAGRVLPDNTLLQTTARVLGVNAAMDVLQGSNPFDSRPTAQKAFDYALNTLFALHGQGRTGGGWLTDAARADIATTDAANLTSLVGAAANAKLRQRDPNAFSQFIAQANADGPVQNVYVDGATLANALNQSGIDANELQAKLPDVAEQLNTALQTNGQVSIPVEDFATHFADPKLAEALIPNLRTDPEGMTQNEAQAFYQSHADEFKQQAQQIWNEDELQTAHELSAQTVGDNVRNQLDTANRFPTETNEAYAKLVQSFYGTTSERLGMTPEQMFATYPLRVTAEGVPDANSLDQNERGKLSFADDVSSAPSTITLFKNADLSTFLHESGHHFLNVLDHVSRTGPDPLQSDFKSVTDWFGTTPDAWRAMSLEEKRPLHEQFARGFESYLREGKSPSLEMQGVFQRFRAWLVNVYKSVRDLNVQVSPEMRGVFDRLLATNENIKAAETARAYMPLFKTPDEAGMTPEDYAKYRALGNEATLDAVQKLGARTLRDMKWLEGKKADALRDVQSDVAAKRDAAEAEVEREIAAEPVYQADQFIRNGSLVDTDRTNAQRRILEDTSMGGTKLSLPDLKAMYGEGEAAIWRYLPTGKHGLAATEGIHPDTLAELFGFGSGDELVRTLLAAEPFRDVVQAVTDRRMLEKHGDITSPDAMSRAADAAIHNEARTRFIATEFRAINKATGPIREITRAAKDAAERTIAASRVRNLRPAQYTAAETRAGKEAERARMAGDIPAAAKAKRDQLLNNQLAKVAADAADEVQRNLEYLKRFGSKTTRAAIGADYMEQIDSLLDRYDLRTGITAKERARRLSLMDWVQEQEAQGLEPAIPQALLNESMRGHYKDMTLEAFRGLVDSARSIDHLGRLKQTLLDNQDAREFSAIRDEAVAQMSKLKQRTPDDVLNPGEGGKGADAIRAASMRFKSAVKSGDASLLKIEQVMDWLDNHDTNGVFNRIVFRRIAAAEARENDLRKTITGKFKEAFDAAPDEVTKDFSIRYSMPELPDDKTGKPTSMLKSEVIAMALNTGNESNYTKLLEGKGWKDQAVQRVLNRHMTKGDWDLVQRVWDTIDTLWPEIEALEKRVSGVAPPKVQAREVVTPHGRYSGGYYPVVYDPLRSFTADRNKGREADLFASNYTKATTRHGFTNERIEQYKAPLYLSMDALPRHVGQVIHDIAYREAIVDAHRFLSDSKVREGVENTLGREYYAQFTPWLKAIANDRNVDNREVAFWEKLIKTARTNATMVGLGYRLTTILKHGGAAALNSVGEIGPRWMASGVNAFRQDMAGTRNFVFERSGEMRHRMEQVDRDVRDLIRNVQIESQSGPVSAATKTLNGARRYGYYGIAMIDMASAMPTWMGAYNKGLHEGLTEQDAIYYADKAVRNAHGGGGAKDLAAIQRGSEFQKAITMFYSFFNHVYNRQRDIGRTAASGFGNLAQGDVRAAGGDFARVLAKSFWYFAMVAVWDSLIKGTPHDESYVGHFTKELAGLGVAGVPLIRDIAPTLLHDQQFTATPLAQAAQAITNVVKDGAHAATGGKVAHPVAHAVQAAGYAFGLPVGQATTTGRFLWDTADGAQNPQGLADWLHGFVSGRAEPH</sequence>
<reference evidence="3 4" key="1">
    <citation type="submission" date="2021-02" db="EMBL/GenBank/DDBJ databases">
        <authorList>
            <person name="Vanwijnsberghe S."/>
        </authorList>
    </citation>
    <scope>NUCLEOTIDE SEQUENCE [LARGE SCALE GENOMIC DNA]</scope>
    <source>
        <strain evidence="3 4">R-69658</strain>
    </source>
</reference>
<keyword evidence="4" id="KW-1185">Reference proteome</keyword>
<evidence type="ECO:0000313" key="3">
    <source>
        <dbReference type="EMBL" id="CAE6747073.1"/>
    </source>
</evidence>
<dbReference type="Proteomes" id="UP000674425">
    <property type="component" value="Unassembled WGS sequence"/>
</dbReference>